<dbReference type="EMBL" id="JARBJD010000359">
    <property type="protein sequence ID" value="KAK2943158.1"/>
    <property type="molecule type" value="Genomic_DNA"/>
</dbReference>
<gene>
    <name evidence="1" type="ORF">BLNAU_21926</name>
</gene>
<evidence type="ECO:0000313" key="2">
    <source>
        <dbReference type="Proteomes" id="UP001281761"/>
    </source>
</evidence>
<protein>
    <submittedName>
        <fullName evidence="1">Uncharacterized protein</fullName>
    </submittedName>
</protein>
<organism evidence="1 2">
    <name type="scientific">Blattamonas nauphoetae</name>
    <dbReference type="NCBI Taxonomy" id="2049346"/>
    <lineage>
        <taxon>Eukaryota</taxon>
        <taxon>Metamonada</taxon>
        <taxon>Preaxostyla</taxon>
        <taxon>Oxymonadida</taxon>
        <taxon>Blattamonas</taxon>
    </lineage>
</organism>
<keyword evidence="2" id="KW-1185">Reference proteome</keyword>
<sequence>MEEIVVVLFEEMRLVDNLSRTIKELNESITSELLTITILKKAIVTSAIFLSRVALFVAEGPRQFQKCKSVEPVAVVVAPNRNGDTCLSGRHSNFKGQLDLIHTAKRHLKDDDRLNLLVFCGHYEEHDRDAKDAAKTRFESAAVNEVLPPNSINSVLLFLHLERLQPPNGRHYPTASDVADGIGTL</sequence>
<evidence type="ECO:0000313" key="1">
    <source>
        <dbReference type="EMBL" id="KAK2943158.1"/>
    </source>
</evidence>
<dbReference type="Proteomes" id="UP001281761">
    <property type="component" value="Unassembled WGS sequence"/>
</dbReference>
<comment type="caution">
    <text evidence="1">The sequence shown here is derived from an EMBL/GenBank/DDBJ whole genome shotgun (WGS) entry which is preliminary data.</text>
</comment>
<proteinExistence type="predicted"/>
<accession>A0ABQ9WV27</accession>
<reference evidence="1 2" key="1">
    <citation type="journal article" date="2022" name="bioRxiv">
        <title>Genomics of Preaxostyla Flagellates Illuminates Evolutionary Transitions and the Path Towards Mitochondrial Loss.</title>
        <authorList>
            <person name="Novak L.V.F."/>
            <person name="Treitli S.C."/>
            <person name="Pyrih J."/>
            <person name="Halakuc P."/>
            <person name="Pipaliya S.V."/>
            <person name="Vacek V."/>
            <person name="Brzon O."/>
            <person name="Soukal P."/>
            <person name="Eme L."/>
            <person name="Dacks J.B."/>
            <person name="Karnkowska A."/>
            <person name="Elias M."/>
            <person name="Hampl V."/>
        </authorList>
    </citation>
    <scope>NUCLEOTIDE SEQUENCE [LARGE SCALE GENOMIC DNA]</scope>
    <source>
        <strain evidence="1">NAU3</strain>
        <tissue evidence="1">Gut</tissue>
    </source>
</reference>
<name>A0ABQ9WV27_9EUKA</name>